<accession>A0A544U9A9</accession>
<dbReference type="Pfam" id="PF13021">
    <property type="entry name" value="DUF3885"/>
    <property type="match status" value="1"/>
</dbReference>
<dbReference type="AlphaFoldDB" id="A0A544U9A9"/>
<dbReference type="InterPro" id="IPR024976">
    <property type="entry name" value="DUF3885"/>
</dbReference>
<evidence type="ECO:0000313" key="3">
    <source>
        <dbReference type="Proteomes" id="UP000317944"/>
    </source>
</evidence>
<protein>
    <submittedName>
        <fullName evidence="2">DUF3885 domain-containing protein</fullName>
    </submittedName>
</protein>
<feature type="domain" description="DUF3885" evidence="1">
    <location>
        <begin position="6"/>
        <end position="215"/>
    </location>
</feature>
<evidence type="ECO:0000259" key="1">
    <source>
        <dbReference type="Pfam" id="PF13021"/>
    </source>
</evidence>
<dbReference type="OrthoDB" id="72213at2"/>
<comment type="caution">
    <text evidence="2">The sequence shown here is derived from an EMBL/GenBank/DDBJ whole genome shotgun (WGS) entry which is preliminary data.</text>
</comment>
<name>A0A544U9A9_LYSSH</name>
<sequence>MTIDVGQYLHNAFPGLTLAPSLYHQWSIGIHFELGMGIYQLKDDGSLNHEMFDCVYSQALSIFNELFSDLDEIFLVTNVYQHRSDEMKKNRIKVYDRYVKNKKLKFHLTQETLPYVFDAEEVDDYYTCRFSLKCRKQDFKFPLLIKAACNEDFPLKPRFDKKWGSGSNYPDVFFINMTKNVIFFIYDDRGCEVIATNKETIYPLYKKYGDWIDEYSREEIIKRFK</sequence>
<gene>
    <name evidence="2" type="ORF">C7Y47_20550</name>
</gene>
<evidence type="ECO:0000313" key="2">
    <source>
        <dbReference type="EMBL" id="TQR28687.1"/>
    </source>
</evidence>
<dbReference type="EMBL" id="SADV01000025">
    <property type="protein sequence ID" value="TQR28687.1"/>
    <property type="molecule type" value="Genomic_DNA"/>
</dbReference>
<reference evidence="2 3" key="1">
    <citation type="submission" date="2018-03" db="EMBL/GenBank/DDBJ databases">
        <title>Aerobic endospore-forming bacteria genome sequencing and assembly.</title>
        <authorList>
            <person name="Cavalcante D.A."/>
            <person name="Driks A."/>
            <person name="Putonti C."/>
            <person name="De-Souza M.T."/>
        </authorList>
    </citation>
    <scope>NUCLEOTIDE SEQUENCE [LARGE SCALE GENOMIC DNA]</scope>
    <source>
        <strain evidence="2 3">SDF0037</strain>
    </source>
</reference>
<proteinExistence type="predicted"/>
<organism evidence="2 3">
    <name type="scientific">Lysinibacillus sphaericus</name>
    <name type="common">Bacillus sphaericus</name>
    <dbReference type="NCBI Taxonomy" id="1421"/>
    <lineage>
        <taxon>Bacteria</taxon>
        <taxon>Bacillati</taxon>
        <taxon>Bacillota</taxon>
        <taxon>Bacilli</taxon>
        <taxon>Bacillales</taxon>
        <taxon>Bacillaceae</taxon>
        <taxon>Lysinibacillus</taxon>
    </lineage>
</organism>
<dbReference type="Proteomes" id="UP000317944">
    <property type="component" value="Unassembled WGS sequence"/>
</dbReference>